<evidence type="ECO:0000256" key="10">
    <source>
        <dbReference type="RuleBase" id="RU000508"/>
    </source>
</evidence>
<feature type="binding site" evidence="9">
    <location>
        <position position="102"/>
    </location>
    <ligand>
        <name>Mg(2+)</name>
        <dbReference type="ChEBI" id="CHEBI:18420"/>
        <label>1</label>
    </ligand>
</feature>
<dbReference type="Proteomes" id="UP000064912">
    <property type="component" value="Chromosome"/>
</dbReference>
<organism evidence="13 14">
    <name type="scientific">Rhodovulum sulfidophilum</name>
    <name type="common">Rhodobacter sulfidophilus</name>
    <dbReference type="NCBI Taxonomy" id="35806"/>
    <lineage>
        <taxon>Bacteria</taxon>
        <taxon>Pseudomonadati</taxon>
        <taxon>Pseudomonadota</taxon>
        <taxon>Alphaproteobacteria</taxon>
        <taxon>Rhodobacterales</taxon>
        <taxon>Paracoccaceae</taxon>
        <taxon>Rhodovulum</taxon>
    </lineage>
</organism>
<evidence type="ECO:0000256" key="1">
    <source>
        <dbReference type="ARBA" id="ARBA00001273"/>
    </source>
</evidence>
<dbReference type="NCBIfam" id="NF006780">
    <property type="entry name" value="PRK09293.1-4"/>
    <property type="match status" value="1"/>
</dbReference>
<keyword evidence="5 9" id="KW-0479">Metal-binding</keyword>
<dbReference type="InterPro" id="IPR044015">
    <property type="entry name" value="FBPase_C_dom"/>
</dbReference>
<dbReference type="Gene3D" id="3.40.190.80">
    <property type="match status" value="1"/>
</dbReference>
<comment type="catalytic activity">
    <reaction evidence="1 9">
        <text>beta-D-fructose 1,6-bisphosphate + H2O = beta-D-fructose 6-phosphate + phosphate</text>
        <dbReference type="Rhea" id="RHEA:11064"/>
        <dbReference type="ChEBI" id="CHEBI:15377"/>
        <dbReference type="ChEBI" id="CHEBI:32966"/>
        <dbReference type="ChEBI" id="CHEBI:43474"/>
        <dbReference type="ChEBI" id="CHEBI:57634"/>
        <dbReference type="EC" id="3.1.3.11"/>
    </reaction>
</comment>
<comment type="subunit">
    <text evidence="9">Homotetramer.</text>
</comment>
<feature type="domain" description="Fructose-1-6-bisphosphatase class 1 C-terminal" evidence="12">
    <location>
        <begin position="183"/>
        <end position="316"/>
    </location>
</feature>
<accession>A0A0D6B0C5</accession>
<comment type="similarity">
    <text evidence="3 9 10">Belongs to the FBPase class 1 family.</text>
</comment>
<sequence>MQTENPIRDLQHIPAALQPIMNALCEVGIDLSRVIQRGPLGGALGAAVGENTGGDTQKALDLMADDAFCERLKAANVRHYASEEQDTVAVLDPEGAYALAIDPLDGSSNIDVNVSIGTIFSIFEAAEDPDASFLRPADQQVAGGYIIYGPQTMLVCTFGNGTQEYLLDPDSKQFVLVAEAIKIPDTSREFAINASNYRHWSRPIRAYIDDCLAGEEGPRASNFNMRWVASLVAETHRILTRGGVFLYPGDARKGYARGRLRMVYECAPIAFVIQQAGGLATDAQDPILGKTAEKLHARTPFVFGSTDKVSRIAAYHDLPDEEVNALFGNRGLFRV</sequence>
<dbReference type="FunFam" id="3.40.190.80:FF:000011">
    <property type="entry name" value="Fructose-1,6-bisphosphatase class 1"/>
    <property type="match status" value="1"/>
</dbReference>
<dbReference type="CDD" id="cd00354">
    <property type="entry name" value="FBPase"/>
    <property type="match status" value="1"/>
</dbReference>
<dbReference type="PIRSF" id="PIRSF000904">
    <property type="entry name" value="FBPtase_SBPase"/>
    <property type="match status" value="1"/>
</dbReference>
<keyword evidence="4 9" id="KW-0963">Cytoplasm</keyword>
<evidence type="ECO:0000256" key="8">
    <source>
        <dbReference type="ARBA" id="ARBA00023277"/>
    </source>
</evidence>
<comment type="cofactor">
    <cofactor evidence="9">
        <name>Mg(2+)</name>
        <dbReference type="ChEBI" id="CHEBI:18420"/>
    </cofactor>
    <text evidence="9">Binds 2 magnesium ions per subunit.</text>
</comment>
<dbReference type="Gene3D" id="3.30.540.10">
    <property type="entry name" value="Fructose-1,6-Bisphosphatase, subunit A, domain 1"/>
    <property type="match status" value="1"/>
</dbReference>
<feature type="binding site" evidence="9">
    <location>
        <begin position="105"/>
        <end position="108"/>
    </location>
    <ligand>
        <name>substrate</name>
    </ligand>
</feature>
<dbReference type="EC" id="3.1.3.11" evidence="9"/>
<dbReference type="PRINTS" id="PR00115">
    <property type="entry name" value="F16BPHPHTASE"/>
</dbReference>
<feature type="binding site" evidence="9">
    <location>
        <position position="105"/>
    </location>
    <ligand>
        <name>Mg(2+)</name>
        <dbReference type="ChEBI" id="CHEBI:18420"/>
        <label>2</label>
    </ligand>
</feature>
<feature type="binding site" evidence="9">
    <location>
        <position position="193"/>
    </location>
    <ligand>
        <name>substrate</name>
    </ligand>
</feature>
<dbReference type="InterPro" id="IPR000146">
    <property type="entry name" value="FBPase_class-1"/>
</dbReference>
<evidence type="ECO:0000256" key="9">
    <source>
        <dbReference type="HAMAP-Rule" id="MF_01855"/>
    </source>
</evidence>
<dbReference type="NCBIfam" id="NF006779">
    <property type="entry name" value="PRK09293.1-3"/>
    <property type="match status" value="1"/>
</dbReference>
<keyword evidence="6 9" id="KW-0378">Hydrolase</keyword>
<gene>
    <name evidence="9" type="primary">fbp</name>
    <name evidence="13" type="ORF">NHU_01398</name>
</gene>
<comment type="pathway">
    <text evidence="2">Carbohydrate biosynthesis; Calvin cycle.</text>
</comment>
<dbReference type="InterPro" id="IPR028343">
    <property type="entry name" value="FBPtase"/>
</dbReference>
<dbReference type="PIRSF" id="PIRSF500210">
    <property type="entry name" value="FBPtase"/>
    <property type="match status" value="1"/>
</dbReference>
<dbReference type="GO" id="GO:0005829">
    <property type="term" value="C:cytosol"/>
    <property type="evidence" value="ECO:0007669"/>
    <property type="project" value="TreeGrafter"/>
</dbReference>
<comment type="caution">
    <text evidence="9">Lacks conserved residue(s) required for the propagation of feature annotation.</text>
</comment>
<feature type="binding site" evidence="9">
    <location>
        <position position="102"/>
    </location>
    <ligand>
        <name>Mg(2+)</name>
        <dbReference type="ChEBI" id="CHEBI:18420"/>
        <label>2</label>
    </ligand>
</feature>
<evidence type="ECO:0000256" key="3">
    <source>
        <dbReference type="ARBA" id="ARBA00010941"/>
    </source>
</evidence>
<dbReference type="PATRIC" id="fig|35806.4.peg.1444"/>
<evidence type="ECO:0000256" key="2">
    <source>
        <dbReference type="ARBA" id="ARBA00005215"/>
    </source>
</evidence>
<dbReference type="GO" id="GO:0000287">
    <property type="term" value="F:magnesium ion binding"/>
    <property type="evidence" value="ECO:0007669"/>
    <property type="project" value="UniProtKB-UniRule"/>
</dbReference>
<dbReference type="HAMAP" id="MF_01855">
    <property type="entry name" value="FBPase_class1"/>
    <property type="match status" value="1"/>
</dbReference>
<evidence type="ECO:0000256" key="4">
    <source>
        <dbReference type="ARBA" id="ARBA00022490"/>
    </source>
</evidence>
<dbReference type="SUPFAM" id="SSF56655">
    <property type="entry name" value="Carbohydrate phosphatase"/>
    <property type="match status" value="1"/>
</dbReference>
<feature type="domain" description="Fructose-1-6-bisphosphatase class I N-terminal" evidence="11">
    <location>
        <begin position="15"/>
        <end position="178"/>
    </location>
</feature>
<name>A0A0D6B0C5_RHOSU</name>
<evidence type="ECO:0000313" key="14">
    <source>
        <dbReference type="Proteomes" id="UP000064912"/>
    </source>
</evidence>
<dbReference type="eggNOG" id="COG0158">
    <property type="taxonomic scope" value="Bacteria"/>
</dbReference>
<protein>
    <recommendedName>
        <fullName evidence="9">Fructose-1,6-bisphosphatase class 1</fullName>
        <shortName evidence="9">FBPase class 1</shortName>
        <ecNumber evidence="9">3.1.3.11</ecNumber>
    </recommendedName>
    <alternativeName>
        <fullName evidence="9">D-fructose-1,6-bisphosphate 1-phosphohydrolase class 1</fullName>
    </alternativeName>
</protein>
<feature type="binding site" evidence="9">
    <location>
        <position position="265"/>
    </location>
    <ligand>
        <name>Mg(2+)</name>
        <dbReference type="ChEBI" id="CHEBI:18420"/>
        <label>2</label>
    </ligand>
</feature>
<proteinExistence type="inferred from homology"/>
<dbReference type="Pfam" id="PF00316">
    <property type="entry name" value="FBPase"/>
    <property type="match status" value="1"/>
</dbReference>
<dbReference type="Pfam" id="PF18913">
    <property type="entry name" value="FBPase_C"/>
    <property type="match status" value="1"/>
</dbReference>
<evidence type="ECO:0000259" key="11">
    <source>
        <dbReference type="Pfam" id="PF00316"/>
    </source>
</evidence>
<dbReference type="InterPro" id="IPR033391">
    <property type="entry name" value="FBPase_N"/>
</dbReference>
<dbReference type="GO" id="GO:0042132">
    <property type="term" value="F:fructose 1,6-bisphosphate 1-phosphatase activity"/>
    <property type="evidence" value="ECO:0007669"/>
    <property type="project" value="UniProtKB-UniRule"/>
</dbReference>
<dbReference type="PANTHER" id="PTHR11556">
    <property type="entry name" value="FRUCTOSE-1,6-BISPHOSPHATASE-RELATED"/>
    <property type="match status" value="1"/>
</dbReference>
<dbReference type="AlphaFoldDB" id="A0A0D6B0C5"/>
<dbReference type="PANTHER" id="PTHR11556:SF35">
    <property type="entry name" value="SEDOHEPTULOSE-1,7-BISPHOSPHATASE, CHLOROPLASTIC"/>
    <property type="match status" value="1"/>
</dbReference>
<feature type="binding site" evidence="9">
    <location>
        <position position="83"/>
    </location>
    <ligand>
        <name>Mg(2+)</name>
        <dbReference type="ChEBI" id="CHEBI:18420"/>
        <label>1</label>
    </ligand>
</feature>
<keyword evidence="8 9" id="KW-0119">Carbohydrate metabolism</keyword>
<comment type="subcellular location">
    <subcellularLocation>
        <location evidence="9">Cytoplasm</location>
    </subcellularLocation>
</comment>
<dbReference type="KEGG" id="rsu:NHU_01398"/>
<reference evidence="13 14" key="1">
    <citation type="submission" date="2015-02" db="EMBL/GenBank/DDBJ databases">
        <title>Genome sequene of Rhodovulum sulfidophilum DSM 2351.</title>
        <authorList>
            <person name="Nagao N."/>
        </authorList>
    </citation>
    <scope>NUCLEOTIDE SEQUENCE [LARGE SCALE GENOMIC DNA]</scope>
    <source>
        <strain evidence="13 14">DSM 2351</strain>
    </source>
</reference>
<dbReference type="GO" id="GO:0005986">
    <property type="term" value="P:sucrose biosynthetic process"/>
    <property type="evidence" value="ECO:0007669"/>
    <property type="project" value="TreeGrafter"/>
</dbReference>
<dbReference type="GO" id="GO:0006002">
    <property type="term" value="P:fructose 6-phosphate metabolic process"/>
    <property type="evidence" value="ECO:0007669"/>
    <property type="project" value="TreeGrafter"/>
</dbReference>
<keyword evidence="7 9" id="KW-0460">Magnesium</keyword>
<evidence type="ECO:0000259" key="12">
    <source>
        <dbReference type="Pfam" id="PF18913"/>
    </source>
</evidence>
<dbReference type="GO" id="GO:0006000">
    <property type="term" value="P:fructose metabolic process"/>
    <property type="evidence" value="ECO:0007669"/>
    <property type="project" value="TreeGrafter"/>
</dbReference>
<evidence type="ECO:0000313" key="13">
    <source>
        <dbReference type="EMBL" id="BAQ68557.1"/>
    </source>
</evidence>
<feature type="binding site" evidence="9">
    <location>
        <position position="104"/>
    </location>
    <ligand>
        <name>Mg(2+)</name>
        <dbReference type="ChEBI" id="CHEBI:18420"/>
        <label>1</label>
    </ligand>
</feature>
<evidence type="ECO:0000256" key="6">
    <source>
        <dbReference type="ARBA" id="ARBA00022801"/>
    </source>
</evidence>
<evidence type="ECO:0000256" key="7">
    <source>
        <dbReference type="ARBA" id="ARBA00022842"/>
    </source>
</evidence>
<dbReference type="EMBL" id="AP014800">
    <property type="protein sequence ID" value="BAQ68557.1"/>
    <property type="molecule type" value="Genomic_DNA"/>
</dbReference>
<dbReference type="InterPro" id="IPR020548">
    <property type="entry name" value="Fructose_bisphosphatase_AS"/>
</dbReference>
<evidence type="ECO:0000256" key="5">
    <source>
        <dbReference type="ARBA" id="ARBA00022723"/>
    </source>
</evidence>
<dbReference type="GO" id="GO:0030388">
    <property type="term" value="P:fructose 1,6-bisphosphate metabolic process"/>
    <property type="evidence" value="ECO:0007669"/>
    <property type="project" value="TreeGrafter"/>
</dbReference>
<dbReference type="GO" id="GO:0006094">
    <property type="term" value="P:gluconeogenesis"/>
    <property type="evidence" value="ECO:0007669"/>
    <property type="project" value="UniProtKB-UniRule"/>
</dbReference>
<dbReference type="PROSITE" id="PS00124">
    <property type="entry name" value="FBPASE"/>
    <property type="match status" value="1"/>
</dbReference>